<dbReference type="InterPro" id="IPR003141">
    <property type="entry name" value="Pol/His_phosphatase_N"/>
</dbReference>
<dbReference type="InterPro" id="IPR016195">
    <property type="entry name" value="Pol/histidinol_Pase-like"/>
</dbReference>
<dbReference type="Pfam" id="PF02811">
    <property type="entry name" value="PHP"/>
    <property type="match status" value="1"/>
</dbReference>
<dbReference type="Pfam" id="PF14579">
    <property type="entry name" value="HHH_6"/>
    <property type="match status" value="1"/>
</dbReference>
<dbReference type="Gene3D" id="1.10.150.870">
    <property type="match status" value="1"/>
</dbReference>
<dbReference type="CDD" id="cd12113">
    <property type="entry name" value="PHP_PolIIIA_DnaE3"/>
    <property type="match status" value="1"/>
</dbReference>
<dbReference type="Pfam" id="PF07733">
    <property type="entry name" value="DNA_pol3_alpha"/>
    <property type="match status" value="1"/>
</dbReference>
<gene>
    <name evidence="9" type="primary">dnaE</name>
    <name evidence="9" type="ORF">O9Z63_12840</name>
</gene>
<comment type="catalytic activity">
    <reaction evidence="7">
        <text>DNA(n) + a 2'-deoxyribonucleoside 5'-triphosphate = DNA(n+1) + diphosphate</text>
        <dbReference type="Rhea" id="RHEA:22508"/>
        <dbReference type="Rhea" id="RHEA-COMP:17339"/>
        <dbReference type="Rhea" id="RHEA-COMP:17340"/>
        <dbReference type="ChEBI" id="CHEBI:33019"/>
        <dbReference type="ChEBI" id="CHEBI:61560"/>
        <dbReference type="ChEBI" id="CHEBI:173112"/>
        <dbReference type="EC" id="2.7.7.7"/>
    </reaction>
</comment>
<dbReference type="SUPFAM" id="SSF89550">
    <property type="entry name" value="PHP domain-like"/>
    <property type="match status" value="1"/>
</dbReference>
<keyword evidence="4 9" id="KW-0548">Nucleotidyltransferase</keyword>
<dbReference type="NCBIfam" id="NF004226">
    <property type="entry name" value="PRK05673.1"/>
    <property type="match status" value="1"/>
</dbReference>
<keyword evidence="10" id="KW-1185">Reference proteome</keyword>
<dbReference type="PANTHER" id="PTHR32294">
    <property type="entry name" value="DNA POLYMERASE III SUBUNIT ALPHA"/>
    <property type="match status" value="1"/>
</dbReference>
<dbReference type="Gene3D" id="2.40.50.140">
    <property type="entry name" value="Nucleic acid-binding proteins"/>
    <property type="match status" value="1"/>
</dbReference>
<dbReference type="PANTHER" id="PTHR32294:SF0">
    <property type="entry name" value="DNA POLYMERASE III SUBUNIT ALPHA"/>
    <property type="match status" value="1"/>
</dbReference>
<protein>
    <recommendedName>
        <fullName evidence="2">DNA polymerase III subunit alpha</fullName>
        <ecNumber evidence="1">2.7.7.7</ecNumber>
    </recommendedName>
</protein>
<evidence type="ECO:0000313" key="10">
    <source>
        <dbReference type="Proteomes" id="UP001211872"/>
    </source>
</evidence>
<evidence type="ECO:0000313" key="9">
    <source>
        <dbReference type="EMBL" id="WBO83266.1"/>
    </source>
</evidence>
<dbReference type="InterPro" id="IPR012340">
    <property type="entry name" value="NA-bd_OB-fold"/>
</dbReference>
<evidence type="ECO:0000256" key="1">
    <source>
        <dbReference type="ARBA" id="ARBA00012417"/>
    </source>
</evidence>
<evidence type="ECO:0000256" key="3">
    <source>
        <dbReference type="ARBA" id="ARBA00022679"/>
    </source>
</evidence>
<dbReference type="InterPro" id="IPR011708">
    <property type="entry name" value="DNA_pol3_alpha_NTPase_dom"/>
</dbReference>
<evidence type="ECO:0000256" key="5">
    <source>
        <dbReference type="ARBA" id="ARBA00022705"/>
    </source>
</evidence>
<dbReference type="EC" id="2.7.7.7" evidence="1"/>
<proteinExistence type="predicted"/>
<dbReference type="InterPro" id="IPR029460">
    <property type="entry name" value="DNAPol_HHH"/>
</dbReference>
<dbReference type="GO" id="GO:0003887">
    <property type="term" value="F:DNA-directed DNA polymerase activity"/>
    <property type="evidence" value="ECO:0007669"/>
    <property type="project" value="UniProtKB-EC"/>
</dbReference>
<dbReference type="NCBIfam" id="TIGR00594">
    <property type="entry name" value="polc"/>
    <property type="match status" value="1"/>
</dbReference>
<name>A0ABY7PKP9_9BACT</name>
<dbReference type="Proteomes" id="UP001211872">
    <property type="component" value="Chromosome"/>
</dbReference>
<dbReference type="InterPro" id="IPR040982">
    <property type="entry name" value="DNA_pol3_finger"/>
</dbReference>
<dbReference type="Pfam" id="PF17657">
    <property type="entry name" value="DNA_pol3_finger"/>
    <property type="match status" value="1"/>
</dbReference>
<sequence>MPVFSHLHSHTQYSLLDGQASISALMKKAQADGMPAVALTDHGNMFGAFNFVAEANKYNVKPIVGCEFYMVEDRHKKTFSREKGERDKRYHQLLLAKDQDGYHNLSKLCSMSFIEGVYSKFPRIDKELLLKYHKGLIATSCCIGAEIPQAILFQSEAKAEELLKWWLDVFEDDYYIEIQRHGLMNFDGTGKSQEDVNQVLLGLAKKYNVKVICTNDSHYVEQTDFAPHDILLCVNTGEEHSIPVGDFQTQYFRLISQDNKVHYDHLDNLRHLSGQDATIRRQLQRIDEEAQSPRPRARFGFANDQFYFKNQAEMNALFADVPESVDNTNEIVDKITPPKLQRDILLPNFPLPPEHPTADAFLRHLTFKGAFEGPKARYSERLPEIEERLDYELRVIETMGFAGYFLITQDFINHGRSIGVAVGPGRGSAAGSAVAYCIGITNIDPIKYSLLFERFLNPERVSMPDIDIDFDDVNRQRVIDYVVDKYGKTQVAQIITFGTMAAKSSIKDVSRAMELPLPVANDLVKMVPDQVGTTLAKAFAENPELDYILRDDAPDNLRGQILRLAHKLEGSVRNTGIHAAGVIIAPDDITKYIPVSTSKDSDLLITQFDGKVIESAGMLKMDFLGLKTLTIIVDAINLIEKNHGVKIDIDEIPIDDQKTYELYQRGDTIGTFQFESEGMRMYLKDLKPTNIEDLIAMNALYRPGPMQFIPNFINRKHGREEVDYPHELLEPILNYSQGIMVYQEQIMQTAQILAGYSLGGADLLRRAMGKKDMKKMALEREKFCEGAEKLHGIKAKKANEVFDVMEKFAAYGFNRSHSAAYSVVAYQTGYLKAHYPAEYMAAVLTNNMGDIKKVTFFIEEARKQGVAVLGPDVNESILKFNVNAQGQIRFGMAAMKGSGEAAVEDIVQERDKNGPYQDIFDFARRVNLRAVNKKTFESMAQAGAFDSFERYHRRQFLEAPGNDQNLIEKAMKVGQQHQAAKESAQQSLFGGGGGEMAIPMPKIQDLEPWSPTEKLRREKEIVGFYLSGHPLDDFKLEIDSYCTCGLDKIESYKNRDVTVAGLISNVQFKTTKTGQPFVSFNVEDYESSLNLALFRDDYSKFSALINPRNYDKEQVPPMFIRGKYAQRFRDSDQFEFKIMTMEPLFNVAEKLANGVRVQLDLRTITEPFMDRFMEAVEGCAGSKKLEIKFAEPHEHLAVDTYSRRYRIEPKEFIRKMREMEIDACQLI</sequence>
<dbReference type="InterPro" id="IPR004805">
    <property type="entry name" value="DnaE2/DnaE/PolC"/>
</dbReference>
<dbReference type="SMART" id="SM00481">
    <property type="entry name" value="POLIIIAc"/>
    <property type="match status" value="1"/>
</dbReference>
<dbReference type="CDD" id="cd04485">
    <property type="entry name" value="DnaE_OBF"/>
    <property type="match status" value="1"/>
</dbReference>
<keyword evidence="3 9" id="KW-0808">Transferase</keyword>
<evidence type="ECO:0000259" key="8">
    <source>
        <dbReference type="SMART" id="SM00481"/>
    </source>
</evidence>
<dbReference type="InterPro" id="IPR004013">
    <property type="entry name" value="PHP_dom"/>
</dbReference>
<accession>A0ABY7PKP9</accession>
<dbReference type="InterPro" id="IPR041931">
    <property type="entry name" value="DNA_pol3_alpha_thumb_dom"/>
</dbReference>
<evidence type="ECO:0000256" key="7">
    <source>
        <dbReference type="ARBA" id="ARBA00049244"/>
    </source>
</evidence>
<feature type="domain" description="Polymerase/histidinol phosphatase N-terminal" evidence="8">
    <location>
        <begin position="5"/>
        <end position="72"/>
    </location>
</feature>
<organism evidence="9 10">
    <name type="scientific">Hymenobacter yonginensis</name>
    <dbReference type="NCBI Taxonomy" id="748197"/>
    <lineage>
        <taxon>Bacteria</taxon>
        <taxon>Pseudomonadati</taxon>
        <taxon>Bacteroidota</taxon>
        <taxon>Cytophagia</taxon>
        <taxon>Cytophagales</taxon>
        <taxon>Hymenobacteraceae</taxon>
        <taxon>Hymenobacter</taxon>
    </lineage>
</organism>
<dbReference type="Gene3D" id="1.10.10.1600">
    <property type="entry name" value="Bacterial DNA polymerase III alpha subunit, thumb domain"/>
    <property type="match status" value="1"/>
</dbReference>
<keyword evidence="6" id="KW-0239">DNA-directed DNA polymerase</keyword>
<dbReference type="RefSeq" id="WP_270125636.1">
    <property type="nucleotide sequence ID" value="NZ_CP115396.1"/>
</dbReference>
<evidence type="ECO:0000256" key="2">
    <source>
        <dbReference type="ARBA" id="ARBA00019114"/>
    </source>
</evidence>
<evidence type="ECO:0000256" key="4">
    <source>
        <dbReference type="ARBA" id="ARBA00022695"/>
    </source>
</evidence>
<dbReference type="EMBL" id="CP115396">
    <property type="protein sequence ID" value="WBO83266.1"/>
    <property type="molecule type" value="Genomic_DNA"/>
</dbReference>
<evidence type="ECO:0000256" key="6">
    <source>
        <dbReference type="ARBA" id="ARBA00022932"/>
    </source>
</evidence>
<reference evidence="9 10" key="1">
    <citation type="journal article" date="2011" name="Int. J. Syst. Evol. Microbiol.">
        <title>Hymenobacter yonginensis sp. nov., isolated from a mesotrophic artificial lake.</title>
        <authorList>
            <person name="Joung Y."/>
            <person name="Cho S.H."/>
            <person name="Kim H."/>
            <person name="Kim S.B."/>
            <person name="Joh K."/>
        </authorList>
    </citation>
    <scope>NUCLEOTIDE SEQUENCE [LARGE SCALE GENOMIC DNA]</scope>
    <source>
        <strain evidence="9 10">KCTC 22745</strain>
    </source>
</reference>
<keyword evidence="5" id="KW-0235">DNA replication</keyword>
<dbReference type="Gene3D" id="3.20.20.140">
    <property type="entry name" value="Metal-dependent hydrolases"/>
    <property type="match status" value="1"/>
</dbReference>